<organism evidence="1 2">
    <name type="scientific">Pseudomonas syringae pv. apii</name>
    <dbReference type="NCBI Taxonomy" id="81036"/>
    <lineage>
        <taxon>Bacteria</taxon>
        <taxon>Pseudomonadati</taxon>
        <taxon>Pseudomonadota</taxon>
        <taxon>Gammaproteobacteria</taxon>
        <taxon>Pseudomonadales</taxon>
        <taxon>Pseudomonadaceae</taxon>
        <taxon>Pseudomonas</taxon>
    </lineage>
</organism>
<sequence length="43" mass="4616">MAVLTNAAPAHAGNNDPVAFFEFTYGIAYFFNDADAFVTQNAT</sequence>
<comment type="caution">
    <text evidence="1">The sequence shown here is derived from an EMBL/GenBank/DDBJ whole genome shotgun (WGS) entry which is preliminary data.</text>
</comment>
<gene>
    <name evidence="1" type="ORF">ALQ49_03373</name>
</gene>
<dbReference type="Proteomes" id="UP000278062">
    <property type="component" value="Unassembled WGS sequence"/>
</dbReference>
<evidence type="ECO:0000313" key="2">
    <source>
        <dbReference type="Proteomes" id="UP000278062"/>
    </source>
</evidence>
<dbReference type="AlphaFoldDB" id="A0A3M3RQI2"/>
<evidence type="ECO:0000313" key="1">
    <source>
        <dbReference type="EMBL" id="RMN98702.1"/>
    </source>
</evidence>
<dbReference type="EMBL" id="RBPL01000051">
    <property type="protein sequence ID" value="RMN98702.1"/>
    <property type="molecule type" value="Genomic_DNA"/>
</dbReference>
<protein>
    <submittedName>
        <fullName evidence="1">Uncharacterized protein</fullName>
    </submittedName>
</protein>
<reference evidence="1 2" key="1">
    <citation type="submission" date="2018-08" db="EMBL/GenBank/DDBJ databases">
        <title>Recombination of ecologically and evolutionarily significant loci maintains genetic cohesion in the Pseudomonas syringae species complex.</title>
        <authorList>
            <person name="Dillon M."/>
            <person name="Thakur S."/>
            <person name="Almeida R.N.D."/>
            <person name="Weir B.S."/>
            <person name="Guttman D.S."/>
        </authorList>
    </citation>
    <scope>NUCLEOTIDE SEQUENCE [LARGE SCALE GENOMIC DNA]</scope>
    <source>
        <strain evidence="1 2">1089_5</strain>
    </source>
</reference>
<name>A0A3M3RQI2_9PSED</name>
<proteinExistence type="predicted"/>
<accession>A0A3M3RQI2</accession>